<dbReference type="CDD" id="cd16413">
    <property type="entry name" value="DGQHR_domain"/>
    <property type="match status" value="1"/>
</dbReference>
<keyword evidence="2" id="KW-1185">Reference proteome</keyword>
<evidence type="ECO:0000313" key="1">
    <source>
        <dbReference type="EMBL" id="MBM7078053.1"/>
    </source>
</evidence>
<dbReference type="EMBL" id="JAFEUC010000007">
    <property type="protein sequence ID" value="MBM7078053.1"/>
    <property type="molecule type" value="Genomic_DNA"/>
</dbReference>
<name>A0ABS2IUM9_9ACTN</name>
<dbReference type="InterPro" id="IPR017601">
    <property type="entry name" value="DGQHR-contain_dom"/>
</dbReference>
<organism evidence="1 2">
    <name type="scientific">Micromonospora humida</name>
    <dbReference type="NCBI Taxonomy" id="2809018"/>
    <lineage>
        <taxon>Bacteria</taxon>
        <taxon>Bacillati</taxon>
        <taxon>Actinomycetota</taxon>
        <taxon>Actinomycetes</taxon>
        <taxon>Micromonosporales</taxon>
        <taxon>Micromonosporaceae</taxon>
        <taxon>Micromonospora</taxon>
    </lineage>
</organism>
<proteinExistence type="predicted"/>
<evidence type="ECO:0000313" key="2">
    <source>
        <dbReference type="Proteomes" id="UP001518872"/>
    </source>
</evidence>
<protein>
    <submittedName>
        <fullName evidence="1">DGQHR domain-containing protein</fullName>
    </submittedName>
</protein>
<dbReference type="Pfam" id="PF14072">
    <property type="entry name" value="DndB"/>
    <property type="match status" value="1"/>
</dbReference>
<reference evidence="1 2" key="1">
    <citation type="submission" date="2021-02" db="EMBL/GenBank/DDBJ databases">
        <authorList>
            <person name="Ra J.-S."/>
        </authorList>
    </citation>
    <scope>NUCLEOTIDE SEQUENCE [LARGE SCALE GENOMIC DNA]</scope>
    <source>
        <strain evidence="1 2">MMS20-R1-14</strain>
    </source>
</reference>
<dbReference type="RefSeq" id="WP_204925937.1">
    <property type="nucleotide sequence ID" value="NZ_JAFEUC010000007.1"/>
</dbReference>
<dbReference type="InterPro" id="IPR017642">
    <property type="entry name" value="DNA_S_mod_DndB"/>
</dbReference>
<dbReference type="Proteomes" id="UP001518872">
    <property type="component" value="Unassembled WGS sequence"/>
</dbReference>
<dbReference type="NCBIfam" id="TIGR03187">
    <property type="entry name" value="DGQHR"/>
    <property type="match status" value="1"/>
</dbReference>
<comment type="caution">
    <text evidence="1">The sequence shown here is derived from an EMBL/GenBank/DDBJ whole genome shotgun (WGS) entry which is preliminary data.</text>
</comment>
<sequence length="324" mass="35943">MPRAKAFEVAYNGYTYYVAVIDGQELLKSSFVSRRAEDGERGFNRALAPSRAREISRYLDDERSSIPTNVVLSAQPEANLRFSRSAIEWDAGEHAFLVLDGQHRLYSMSYTEHDYPLAVAIYSGLTREAEVRLFIDINTKQKGVPPALLLDIKQLAGVETSLEELLRRLFDYVGSAEGSPLYGLLSPASTKPGTVSRVTFNVALKRPMEAGILAQTDNDEDRGKLVVNYLRAADRILRQSGAQTSSLTRATVLQAFFELFNEVVDATLRNHKSLKDAQIAKTLSPLADLDFDSYGGGNRPSKTKLVSDMRAKLTEAPRLTSNML</sequence>
<accession>A0ABS2IUM9</accession>
<gene>
    <name evidence="1" type="ORF">JQX11_17145</name>
</gene>